<feature type="compositionally biased region" description="Basic and acidic residues" evidence="1">
    <location>
        <begin position="58"/>
        <end position="67"/>
    </location>
</feature>
<protein>
    <submittedName>
        <fullName evidence="2">Uncharacterized protein</fullName>
    </submittedName>
</protein>
<feature type="compositionally biased region" description="Polar residues" evidence="1">
    <location>
        <begin position="40"/>
        <end position="52"/>
    </location>
</feature>
<feature type="region of interest" description="Disordered" evidence="1">
    <location>
        <begin position="111"/>
        <end position="147"/>
    </location>
</feature>
<name>A0A2K3JYZ6_TRIPR</name>
<feature type="compositionally biased region" description="Basic and acidic residues" evidence="1">
    <location>
        <begin position="112"/>
        <end position="130"/>
    </location>
</feature>
<evidence type="ECO:0000313" key="3">
    <source>
        <dbReference type="Proteomes" id="UP000236291"/>
    </source>
</evidence>
<comment type="caution">
    <text evidence="2">The sequence shown here is derived from an EMBL/GenBank/DDBJ whole genome shotgun (WGS) entry which is preliminary data.</text>
</comment>
<dbReference type="Proteomes" id="UP000236291">
    <property type="component" value="Unassembled WGS sequence"/>
</dbReference>
<organism evidence="2 3">
    <name type="scientific">Trifolium pratense</name>
    <name type="common">Red clover</name>
    <dbReference type="NCBI Taxonomy" id="57577"/>
    <lineage>
        <taxon>Eukaryota</taxon>
        <taxon>Viridiplantae</taxon>
        <taxon>Streptophyta</taxon>
        <taxon>Embryophyta</taxon>
        <taxon>Tracheophyta</taxon>
        <taxon>Spermatophyta</taxon>
        <taxon>Magnoliopsida</taxon>
        <taxon>eudicotyledons</taxon>
        <taxon>Gunneridae</taxon>
        <taxon>Pentapetalae</taxon>
        <taxon>rosids</taxon>
        <taxon>fabids</taxon>
        <taxon>Fabales</taxon>
        <taxon>Fabaceae</taxon>
        <taxon>Papilionoideae</taxon>
        <taxon>50 kb inversion clade</taxon>
        <taxon>NPAAA clade</taxon>
        <taxon>Hologalegina</taxon>
        <taxon>IRL clade</taxon>
        <taxon>Trifolieae</taxon>
        <taxon>Trifolium</taxon>
    </lineage>
</organism>
<reference evidence="2 3" key="2">
    <citation type="journal article" date="2017" name="Front. Plant Sci.">
        <title>Gene Classification and Mining of Molecular Markers Useful in Red Clover (Trifolium pratense) Breeding.</title>
        <authorList>
            <person name="Istvanek J."/>
            <person name="Dluhosova J."/>
            <person name="Dluhos P."/>
            <person name="Patkova L."/>
            <person name="Nedelnik J."/>
            <person name="Repkova J."/>
        </authorList>
    </citation>
    <scope>NUCLEOTIDE SEQUENCE [LARGE SCALE GENOMIC DNA]</scope>
    <source>
        <strain evidence="3">cv. Tatra</strain>
        <tissue evidence="2">Young leaves</tissue>
    </source>
</reference>
<sequence>MEGKDETDFEDIVEKELPFGQWLRASPLPKITGEVRKDTSTGSCSKSLFTEMSQSKEGSVEKGKEGEVEQVVVVSENTLQIDKGANQDEGKNTPAVESVAESLSNVAISKPELGKFDKGSNTKPKADVKPTKKWTRRKGTKKGKTSAPTVAELGKRQLVEVTIVEGEPMELGGGDP</sequence>
<dbReference type="AlphaFoldDB" id="A0A2K3JYZ6"/>
<dbReference type="EMBL" id="ASHM01131052">
    <property type="protein sequence ID" value="PNX59228.1"/>
    <property type="molecule type" value="Genomic_DNA"/>
</dbReference>
<feature type="non-terminal residue" evidence="2">
    <location>
        <position position="176"/>
    </location>
</feature>
<accession>A0A2K3JYZ6</accession>
<proteinExistence type="predicted"/>
<feature type="region of interest" description="Disordered" evidence="1">
    <location>
        <begin position="33"/>
        <end position="67"/>
    </location>
</feature>
<gene>
    <name evidence="2" type="ORF">L195_g059585</name>
</gene>
<evidence type="ECO:0000256" key="1">
    <source>
        <dbReference type="SAM" id="MobiDB-lite"/>
    </source>
</evidence>
<reference evidence="2 3" key="1">
    <citation type="journal article" date="2014" name="Am. J. Bot.">
        <title>Genome assembly and annotation for red clover (Trifolium pratense; Fabaceae).</title>
        <authorList>
            <person name="Istvanek J."/>
            <person name="Jaros M."/>
            <person name="Krenek A."/>
            <person name="Repkova J."/>
        </authorList>
    </citation>
    <scope>NUCLEOTIDE SEQUENCE [LARGE SCALE GENOMIC DNA]</scope>
    <source>
        <strain evidence="3">cv. Tatra</strain>
        <tissue evidence="2">Young leaves</tissue>
    </source>
</reference>
<feature type="compositionally biased region" description="Basic residues" evidence="1">
    <location>
        <begin position="131"/>
        <end position="144"/>
    </location>
</feature>
<evidence type="ECO:0000313" key="2">
    <source>
        <dbReference type="EMBL" id="PNX59228.1"/>
    </source>
</evidence>